<dbReference type="AlphaFoldDB" id="A0A2S0REF5"/>
<accession>A0A2S0REF5</accession>
<proteinExistence type="predicted"/>
<evidence type="ECO:0000313" key="3">
    <source>
        <dbReference type="Proteomes" id="UP000244193"/>
    </source>
</evidence>
<protein>
    <recommendedName>
        <fullName evidence="4">Secretion system C-terminal sorting domain-containing protein</fullName>
    </recommendedName>
</protein>
<reference evidence="2 3" key="1">
    <citation type="submission" date="2018-04" db="EMBL/GenBank/DDBJ databases">
        <title>Genome sequencing of Flavobacterium sp. HYN0048.</title>
        <authorList>
            <person name="Yi H."/>
            <person name="Baek C."/>
        </authorList>
    </citation>
    <scope>NUCLEOTIDE SEQUENCE [LARGE SCALE GENOMIC DNA]</scope>
    <source>
        <strain evidence="2 3">HYN0048</strain>
    </source>
</reference>
<sequence length="85" mass="9136">MLLRFNSDGLRITDLGSNTLSVYPNPASDFNFTLPQADEVTIGLFDISGKKAATSVSNTDFSAGLNSIKLNLPASLSTHLFPKNF</sequence>
<gene>
    <name evidence="2" type="ORF">HYN48_07945</name>
</gene>
<keyword evidence="1" id="KW-0732">Signal</keyword>
<dbReference type="OrthoDB" id="2582440at2"/>
<evidence type="ECO:0008006" key="4">
    <source>
        <dbReference type="Google" id="ProtNLM"/>
    </source>
</evidence>
<dbReference type="InterPro" id="IPR026444">
    <property type="entry name" value="Secre_tail"/>
</dbReference>
<evidence type="ECO:0000256" key="1">
    <source>
        <dbReference type="ARBA" id="ARBA00022729"/>
    </source>
</evidence>
<dbReference type="Proteomes" id="UP000244193">
    <property type="component" value="Chromosome"/>
</dbReference>
<dbReference type="KEGG" id="fmg:HYN48_07945"/>
<dbReference type="NCBIfam" id="TIGR04183">
    <property type="entry name" value="Por_Secre_tail"/>
    <property type="match status" value="1"/>
</dbReference>
<name>A0A2S0REF5_9FLAO</name>
<organism evidence="2 3">
    <name type="scientific">Flavobacterium magnum</name>
    <dbReference type="NCBI Taxonomy" id="2162713"/>
    <lineage>
        <taxon>Bacteria</taxon>
        <taxon>Pseudomonadati</taxon>
        <taxon>Bacteroidota</taxon>
        <taxon>Flavobacteriia</taxon>
        <taxon>Flavobacteriales</taxon>
        <taxon>Flavobacteriaceae</taxon>
        <taxon>Flavobacterium</taxon>
    </lineage>
</organism>
<dbReference type="EMBL" id="CP028811">
    <property type="protein sequence ID" value="AWA30014.1"/>
    <property type="molecule type" value="Genomic_DNA"/>
</dbReference>
<evidence type="ECO:0000313" key="2">
    <source>
        <dbReference type="EMBL" id="AWA30014.1"/>
    </source>
</evidence>
<keyword evidence="3" id="KW-1185">Reference proteome</keyword>